<keyword evidence="3" id="KW-0732">Signal</keyword>
<name>A0A975BK57_9BACT</name>
<dbReference type="Gene3D" id="2.60.40.10">
    <property type="entry name" value="Immunoglobulins"/>
    <property type="match status" value="2"/>
</dbReference>
<accession>A0A975BK57</accession>
<evidence type="ECO:0000256" key="3">
    <source>
        <dbReference type="SAM" id="SignalP"/>
    </source>
</evidence>
<dbReference type="Pfam" id="PF07228">
    <property type="entry name" value="SpoIIE"/>
    <property type="match status" value="1"/>
</dbReference>
<dbReference type="Proteomes" id="UP000663722">
    <property type="component" value="Chromosome"/>
</dbReference>
<proteinExistence type="predicted"/>
<dbReference type="InterPro" id="IPR052016">
    <property type="entry name" value="Bact_Sigma-Reg"/>
</dbReference>
<evidence type="ECO:0000256" key="1">
    <source>
        <dbReference type="ARBA" id="ARBA00022801"/>
    </source>
</evidence>
<dbReference type="InterPro" id="IPR036457">
    <property type="entry name" value="PPM-type-like_dom_sf"/>
</dbReference>
<dbReference type="SUPFAM" id="SSF81606">
    <property type="entry name" value="PP2C-like"/>
    <property type="match status" value="1"/>
</dbReference>
<feature type="chain" id="PRO_5037744960" evidence="3">
    <location>
        <begin position="28"/>
        <end position="1203"/>
    </location>
</feature>
<keyword evidence="6" id="KW-1185">Reference proteome</keyword>
<organism evidence="5 6">
    <name type="scientific">Desulfonema magnum</name>
    <dbReference type="NCBI Taxonomy" id="45655"/>
    <lineage>
        <taxon>Bacteria</taxon>
        <taxon>Pseudomonadati</taxon>
        <taxon>Thermodesulfobacteriota</taxon>
        <taxon>Desulfobacteria</taxon>
        <taxon>Desulfobacterales</taxon>
        <taxon>Desulfococcaceae</taxon>
        <taxon>Desulfonema</taxon>
    </lineage>
</organism>
<reference evidence="5" key="1">
    <citation type="journal article" date="2021" name="Microb. Physiol.">
        <title>Proteogenomic Insights into the Physiology of Marine, Sulfate-Reducing, Filamentous Desulfonema limicola and Desulfonema magnum.</title>
        <authorList>
            <person name="Schnaars V."/>
            <person name="Wohlbrand L."/>
            <person name="Scheve S."/>
            <person name="Hinrichs C."/>
            <person name="Reinhardt R."/>
            <person name="Rabus R."/>
        </authorList>
    </citation>
    <scope>NUCLEOTIDE SEQUENCE</scope>
    <source>
        <strain evidence="5">4be13</strain>
    </source>
</reference>
<dbReference type="SUPFAM" id="SSF63829">
    <property type="entry name" value="Calcium-dependent phosphotriesterase"/>
    <property type="match status" value="3"/>
</dbReference>
<evidence type="ECO:0000313" key="6">
    <source>
        <dbReference type="Proteomes" id="UP000663722"/>
    </source>
</evidence>
<keyword evidence="2" id="KW-0812">Transmembrane</keyword>
<protein>
    <submittedName>
        <fullName evidence="5">PPM-type phosphatase domain-containing protein</fullName>
    </submittedName>
</protein>
<dbReference type="EMBL" id="CP061800">
    <property type="protein sequence ID" value="QTA87199.1"/>
    <property type="molecule type" value="Genomic_DNA"/>
</dbReference>
<evidence type="ECO:0000259" key="4">
    <source>
        <dbReference type="SMART" id="SM00331"/>
    </source>
</evidence>
<dbReference type="InterPro" id="IPR011123">
    <property type="entry name" value="Y_Y_Y"/>
</dbReference>
<sequence>MILKKLSFVVKLFIFLSLILLSVSVTAGDSVQKPEIDIHNLRFDHVLNLGMKARPATVQDNDGYMWFGGQGEGLFRYDGYELKKYGVGPGLMANGTVNRLRIDRENPDIFWIATSGGFHHFDKSSETFTVYLHNPDDPASLGNNGTYDVLQDGRDHNIFWIGTGNGLNKFDAAGKTFTRYEPDPDDPDTVNFTEVWRFIEDRRDPNVLWIATYGGGLDRFEKDRETFTHFVNDPEDENTVAGNVIKHVLQDKENPDILWLVIGKGKGLDKFNTRTGKFTHFRHNPDDPDSIQTDVLSICYDDGYGRLWLGGWSRPSGLILFDKKQETFRQYLHAPEDPMSIASDMVNQIYEDRAGIFWVIMASGHIDKIDPYAQNFALYRSQTENSASLINNSITALYQDREGLVWIGTAKGMTTYNPSRDRFARLKHHPDDPTALPEGGILGIFQDSAGMMWISFHNGPLVQFDKDTDQVINRYLPQPPADSFTKMVEDTQNPNILWLGTRVGGFARFDKKSERFTYYPPDPKAPEKGPALKPYYYEVLADPDDSGLIWMSSGYLTTNGLIRFDTRTERFTHYLPDANDPTAISSDATRMIHIDRSGRLWVGTEGGGLNQFDKKTERFTHYVTEQGVPLNVNAILEDDQGRLWLGTNEGLCCFHPETGEVERQYRETDGLQADMFAPLAALRTDDGCLWFGGGNGLSRFHPDKLVTNTTPPPVVLTRLTQGGEVKDWGEQKVPNRLGSITLDWKENFFEFEYAALNFSIPEKNQYQYKLEGFDNEWYHAGTRRFGRYSGLQEGMYVLKIRGSNNDGVWTDKPATLNVSVKPHIAEGTQVFSLEDIRRGTSADLRFNENNLLFEAAPLEYSILEKKNYCYMLEGYDNGWRCIRNSRYIPYKNVSEGSYTFRIKDSESNTHYTMDITIHPPFYRSWWFMGMIGAGIILLAGAFYQQRIRYLKREQTVRQEKALLLKEMEIARQIQTLLLPEKPELSGYDIAASCDPAEEVGGDYYDVISVEGYKWIVVGDVSGHGLTSGLVMMMVETAIHTVLLENPDVEPSRLLAAINKTIYLNIQKMNEAKHMTIVVLATGKNGDFFFSGLHEDILIWRKQSDTLEKVRTDGMWIGMEPDISEMLSVSSLNMASGDCMVLYTDGITEAREPGDGAFFGEERLEAVVKRSGNKSVSEIHRDIMNALKPYEKTDDVTLFVMKRV</sequence>
<feature type="transmembrane region" description="Helical" evidence="2">
    <location>
        <begin position="925"/>
        <end position="943"/>
    </location>
</feature>
<dbReference type="PANTHER" id="PTHR43156:SF2">
    <property type="entry name" value="STAGE II SPORULATION PROTEIN E"/>
    <property type="match status" value="1"/>
</dbReference>
<keyword evidence="2" id="KW-0472">Membrane</keyword>
<dbReference type="SMART" id="SM00331">
    <property type="entry name" value="PP2C_SIG"/>
    <property type="match status" value="1"/>
</dbReference>
<dbReference type="InterPro" id="IPR001932">
    <property type="entry name" value="PPM-type_phosphatase-like_dom"/>
</dbReference>
<dbReference type="Gene3D" id="3.60.40.10">
    <property type="entry name" value="PPM-type phosphatase domain"/>
    <property type="match status" value="1"/>
</dbReference>
<dbReference type="GO" id="GO:0016791">
    <property type="term" value="F:phosphatase activity"/>
    <property type="evidence" value="ECO:0007669"/>
    <property type="project" value="TreeGrafter"/>
</dbReference>
<dbReference type="RefSeq" id="WP_207682500.1">
    <property type="nucleotide sequence ID" value="NZ_CP061800.1"/>
</dbReference>
<feature type="domain" description="PPM-type phosphatase" evidence="4">
    <location>
        <begin position="984"/>
        <end position="1202"/>
    </location>
</feature>
<evidence type="ECO:0000313" key="5">
    <source>
        <dbReference type="EMBL" id="QTA87199.1"/>
    </source>
</evidence>
<dbReference type="InterPro" id="IPR015943">
    <property type="entry name" value="WD40/YVTN_repeat-like_dom_sf"/>
</dbReference>
<keyword evidence="1" id="KW-0378">Hydrolase</keyword>
<dbReference type="Pfam" id="PF07495">
    <property type="entry name" value="Y_Y_Y"/>
    <property type="match status" value="2"/>
</dbReference>
<dbReference type="KEGG" id="dmm:dnm_032290"/>
<dbReference type="AlphaFoldDB" id="A0A975BK57"/>
<feature type="signal peptide" evidence="3">
    <location>
        <begin position="1"/>
        <end position="27"/>
    </location>
</feature>
<dbReference type="Gene3D" id="2.130.10.10">
    <property type="entry name" value="YVTN repeat-like/Quinoprotein amine dehydrogenase"/>
    <property type="match status" value="4"/>
</dbReference>
<dbReference type="Pfam" id="PF07494">
    <property type="entry name" value="Reg_prop"/>
    <property type="match status" value="2"/>
</dbReference>
<evidence type="ECO:0000256" key="2">
    <source>
        <dbReference type="SAM" id="Phobius"/>
    </source>
</evidence>
<gene>
    <name evidence="5" type="ORF">dnm_032290</name>
</gene>
<keyword evidence="2" id="KW-1133">Transmembrane helix</keyword>
<dbReference type="InterPro" id="IPR011110">
    <property type="entry name" value="Reg_prop"/>
</dbReference>
<dbReference type="PANTHER" id="PTHR43156">
    <property type="entry name" value="STAGE II SPORULATION PROTEIN E-RELATED"/>
    <property type="match status" value="1"/>
</dbReference>
<dbReference type="InterPro" id="IPR013783">
    <property type="entry name" value="Ig-like_fold"/>
</dbReference>